<proteinExistence type="predicted"/>
<dbReference type="EMBL" id="VSRR010004614">
    <property type="protein sequence ID" value="MPC40206.1"/>
    <property type="molecule type" value="Genomic_DNA"/>
</dbReference>
<gene>
    <name evidence="1" type="ORF">E2C01_033762</name>
</gene>
<protein>
    <submittedName>
        <fullName evidence="1">Uncharacterized protein</fullName>
    </submittedName>
</protein>
<organism evidence="1 2">
    <name type="scientific">Portunus trituberculatus</name>
    <name type="common">Swimming crab</name>
    <name type="synonym">Neptunus trituberculatus</name>
    <dbReference type="NCBI Taxonomy" id="210409"/>
    <lineage>
        <taxon>Eukaryota</taxon>
        <taxon>Metazoa</taxon>
        <taxon>Ecdysozoa</taxon>
        <taxon>Arthropoda</taxon>
        <taxon>Crustacea</taxon>
        <taxon>Multicrustacea</taxon>
        <taxon>Malacostraca</taxon>
        <taxon>Eumalacostraca</taxon>
        <taxon>Eucarida</taxon>
        <taxon>Decapoda</taxon>
        <taxon>Pleocyemata</taxon>
        <taxon>Brachyura</taxon>
        <taxon>Eubrachyura</taxon>
        <taxon>Portunoidea</taxon>
        <taxon>Portunidae</taxon>
        <taxon>Portuninae</taxon>
        <taxon>Portunus</taxon>
    </lineage>
</organism>
<dbReference type="AlphaFoldDB" id="A0A5B7F4A6"/>
<accession>A0A5B7F4A6</accession>
<sequence length="96" mass="10775">MPPQKDSQAAWTTHAAPFYSRTAGLDLYIRGPVTDKVSVEAVSDISVWHAGAGGGAGCLDQRIHPHHFHCNHHHHHDHHRHHLQLLLGQEYSYPPQ</sequence>
<comment type="caution">
    <text evidence="1">The sequence shown here is derived from an EMBL/GenBank/DDBJ whole genome shotgun (WGS) entry which is preliminary data.</text>
</comment>
<evidence type="ECO:0000313" key="1">
    <source>
        <dbReference type="EMBL" id="MPC40206.1"/>
    </source>
</evidence>
<name>A0A5B7F4A6_PORTR</name>
<evidence type="ECO:0000313" key="2">
    <source>
        <dbReference type="Proteomes" id="UP000324222"/>
    </source>
</evidence>
<dbReference type="Proteomes" id="UP000324222">
    <property type="component" value="Unassembled WGS sequence"/>
</dbReference>
<reference evidence="1 2" key="1">
    <citation type="submission" date="2019-05" db="EMBL/GenBank/DDBJ databases">
        <title>Another draft genome of Portunus trituberculatus and its Hox gene families provides insights of decapod evolution.</title>
        <authorList>
            <person name="Jeong J.-H."/>
            <person name="Song I."/>
            <person name="Kim S."/>
            <person name="Choi T."/>
            <person name="Kim D."/>
            <person name="Ryu S."/>
            <person name="Kim W."/>
        </authorList>
    </citation>
    <scope>NUCLEOTIDE SEQUENCE [LARGE SCALE GENOMIC DNA]</scope>
    <source>
        <tissue evidence="1">Muscle</tissue>
    </source>
</reference>
<keyword evidence="2" id="KW-1185">Reference proteome</keyword>